<sequence length="90" mass="9854">MLTGDYQSDVHRIIKIFQVTGLNAEGKYSMEPSPAKKTDYLKFCTWQDILMALSACPGGDLSAWGLCEGGAGEDGEKSVFFWQEGRCPNG</sequence>
<name>A0A074ZNW3_AURSE</name>
<keyword evidence="2" id="KW-1185">Reference proteome</keyword>
<dbReference type="AlphaFoldDB" id="A0A074ZNW3"/>
<reference evidence="1 2" key="1">
    <citation type="journal article" date="2014" name="BMC Genomics">
        <title>Genome sequencing of four Aureobasidium pullulans varieties: biotechnological potential, stress tolerance, and description of new species.</title>
        <authorList>
            <person name="Gostin Ar C."/>
            <person name="Ohm R.A."/>
            <person name="Kogej T."/>
            <person name="Sonjak S."/>
            <person name="Turk M."/>
            <person name="Zajc J."/>
            <person name="Zalar P."/>
            <person name="Grube M."/>
            <person name="Sun H."/>
            <person name="Han J."/>
            <person name="Sharma A."/>
            <person name="Chiniquy J."/>
            <person name="Ngan C.Y."/>
            <person name="Lipzen A."/>
            <person name="Barry K."/>
            <person name="Grigoriev I.V."/>
            <person name="Gunde-Cimerman N."/>
        </authorList>
    </citation>
    <scope>NUCLEOTIDE SEQUENCE [LARGE SCALE GENOMIC DNA]</scope>
    <source>
        <strain evidence="1 2">EXF-2481</strain>
    </source>
</reference>
<dbReference type="Proteomes" id="UP000030641">
    <property type="component" value="Unassembled WGS sequence"/>
</dbReference>
<accession>A0A074ZNW3</accession>
<proteinExistence type="predicted"/>
<evidence type="ECO:0000313" key="2">
    <source>
        <dbReference type="Proteomes" id="UP000030641"/>
    </source>
</evidence>
<gene>
    <name evidence="1" type="ORF">AUEXF2481DRAFT_1476</name>
</gene>
<dbReference type="PANTHER" id="PTHR31527:SF0">
    <property type="entry name" value="RE64534P"/>
    <property type="match status" value="1"/>
</dbReference>
<dbReference type="GeneID" id="25362117"/>
<dbReference type="OrthoDB" id="504708at2759"/>
<dbReference type="RefSeq" id="XP_013347794.1">
    <property type="nucleotide sequence ID" value="XM_013492340.1"/>
</dbReference>
<protein>
    <submittedName>
        <fullName evidence="1">Uncharacterized protein</fullName>
    </submittedName>
</protein>
<evidence type="ECO:0000313" key="1">
    <source>
        <dbReference type="EMBL" id="KER00022.1"/>
    </source>
</evidence>
<dbReference type="InParanoid" id="A0A074ZNW3"/>
<dbReference type="EMBL" id="KL584750">
    <property type="protein sequence ID" value="KER00022.1"/>
    <property type="molecule type" value="Genomic_DNA"/>
</dbReference>
<dbReference type="STRING" id="1043005.A0A074ZNW3"/>
<dbReference type="PANTHER" id="PTHR31527">
    <property type="entry name" value="RE64534P"/>
    <property type="match status" value="1"/>
</dbReference>
<dbReference type="HOGENOM" id="CLU_2440480_0_0_1"/>
<organism evidence="1 2">
    <name type="scientific">Aureobasidium subglaciale (strain EXF-2481)</name>
    <name type="common">Aureobasidium pullulans var. subglaciale</name>
    <dbReference type="NCBI Taxonomy" id="1043005"/>
    <lineage>
        <taxon>Eukaryota</taxon>
        <taxon>Fungi</taxon>
        <taxon>Dikarya</taxon>
        <taxon>Ascomycota</taxon>
        <taxon>Pezizomycotina</taxon>
        <taxon>Dothideomycetes</taxon>
        <taxon>Dothideomycetidae</taxon>
        <taxon>Dothideales</taxon>
        <taxon>Saccotheciaceae</taxon>
        <taxon>Aureobasidium</taxon>
    </lineage>
</organism>